<dbReference type="GeneID" id="300577637"/>
<evidence type="ECO:0000313" key="11">
    <source>
        <dbReference type="Proteomes" id="UP001642720"/>
    </source>
</evidence>
<evidence type="ECO:0000256" key="9">
    <source>
        <dbReference type="SAM" id="MobiDB-lite"/>
    </source>
</evidence>
<gene>
    <name evidence="8" type="primary">MED17</name>
    <name evidence="10" type="ORF">CCMA1212_005943</name>
</gene>
<comment type="function">
    <text evidence="8">Component of the Mediator complex, a coactivator involved in the regulated transcription of nearly all RNA polymerase II-dependent genes. Mediator functions as a bridge to convey information from gene-specific regulatory proteins to the basal RNA polymerase II transcription machinery. Mediator is recruited to promoters by direct interactions with regulatory proteins and serves as a scaffold for the assembly of a functional preinitiation complex with RNA polymerase II and the general transcription factors.</text>
</comment>
<dbReference type="PANTHER" id="PTHR13114">
    <property type="entry name" value="MEDIATOR OF RNA POLYMERASE II TRANSCRIPTION SUBUNIT 17"/>
    <property type="match status" value="1"/>
</dbReference>
<evidence type="ECO:0000256" key="2">
    <source>
        <dbReference type="ARBA" id="ARBA00005635"/>
    </source>
</evidence>
<feature type="region of interest" description="Disordered" evidence="9">
    <location>
        <begin position="598"/>
        <end position="629"/>
    </location>
</feature>
<evidence type="ECO:0000313" key="10">
    <source>
        <dbReference type="EMBL" id="TFB01971.1"/>
    </source>
</evidence>
<sequence length="701" mass="76700">MPSLVKLQLQNLDKRRRHNLAESCRHSFRSLPDEAAVEIATCHRLGLAMSPADGPPPLSLRPFPVADQKPKNLAEFIARVNAQPGGFRAVTEAKLREDLKSSESSDGAADQDEDMSSDAAPENEVAEKDPNVARMEVLKNIDIAGNTALLTLDSMSLLLSKQNPTQAGLTLSQQLRDMVGIGTLGADRLHDSNVTPAKTKDQEAVAMGWTIMEINKTRDSAEDAAAFLEKEIAAESKYWEDVVSVKKAGWSVCKVPQERHTLGVRFGFSEAAPEFKNSGLAPMRRGDDGSADLDFGRLGGVSEALVVTYERDGKVIGRSTTRSASEDGSLESRILEARNTIFSQELWHELTKESRSLAAYDVKPEGRKLTCQADDKTKITLELLPLESCPSRDQDLPENGLAEKTSMVLHILLSYAHRYNELMRIRPVPPHISRAARQQSYALLRPVLARTMYLKNIEESTQYVGLLVKTLQKAGIPSSVVLRTAQATASDPGPRGPNQLSASQTLVRNLLQTQDFTHEVTVVPGVSFIIRARAFSFPVTATYYYILLPPASPLPALCPPWAEGYPSVQALGDYLRTAISRVLTNHFYSILASSSKTAEAAQDNNNNNNNNNDNNNPDNNPDNAATQDSDKTNVKFTLSLSHEGDNTNDMIPNGNPSLSLTMTEEQTGDPITWTWSLSGESETRPAADIVRSLPGMQATLN</sequence>
<accession>A0ABY2H1T1</accession>
<comment type="similarity">
    <text evidence="2 8">Belongs to the Mediator complex subunit 17 family.</text>
</comment>
<evidence type="ECO:0000256" key="5">
    <source>
        <dbReference type="ARBA" id="ARBA00023163"/>
    </source>
</evidence>
<dbReference type="PANTHER" id="PTHR13114:SF7">
    <property type="entry name" value="MEDIATOR OF RNA POLYMERASE II TRANSCRIPTION SUBUNIT 17"/>
    <property type="match status" value="1"/>
</dbReference>
<comment type="caution">
    <text evidence="10">The sequence shown here is derived from an EMBL/GenBank/DDBJ whole genome shotgun (WGS) entry which is preliminary data.</text>
</comment>
<name>A0ABY2H1T1_9HYPO</name>
<evidence type="ECO:0000256" key="8">
    <source>
        <dbReference type="RuleBase" id="RU364140"/>
    </source>
</evidence>
<dbReference type="Proteomes" id="UP001642720">
    <property type="component" value="Unassembled WGS sequence"/>
</dbReference>
<keyword evidence="5 8" id="KW-0804">Transcription</keyword>
<feature type="region of interest" description="Disordered" evidence="9">
    <location>
        <begin position="97"/>
        <end position="129"/>
    </location>
</feature>
<dbReference type="InterPro" id="IPR019313">
    <property type="entry name" value="Mediator_Med17"/>
</dbReference>
<comment type="subunit">
    <text evidence="8">Component of the Mediator complex.</text>
</comment>
<evidence type="ECO:0000256" key="1">
    <source>
        <dbReference type="ARBA" id="ARBA00004123"/>
    </source>
</evidence>
<dbReference type="EMBL" id="PPTA01000007">
    <property type="protein sequence ID" value="TFB01971.1"/>
    <property type="molecule type" value="Genomic_DNA"/>
</dbReference>
<comment type="subcellular location">
    <subcellularLocation>
        <location evidence="1 8">Nucleus</location>
    </subcellularLocation>
</comment>
<proteinExistence type="inferred from homology"/>
<dbReference type="RefSeq" id="XP_073558172.1">
    <property type="nucleotide sequence ID" value="XM_073703187.1"/>
</dbReference>
<reference evidence="10 11" key="1">
    <citation type="submission" date="2018-01" db="EMBL/GenBank/DDBJ databases">
        <title>Genome characterization of the sugarcane-associated fungus Trichoderma ghanense CCMA-1212 and their application in lignocelulose bioconversion.</title>
        <authorList>
            <person name="Steindorff A.S."/>
            <person name="Mendes T.D."/>
            <person name="Vilela E.S.D."/>
            <person name="Rodrigues D.S."/>
            <person name="Formighieri E.F."/>
            <person name="Melo I.S."/>
            <person name="Favaro L.C.L."/>
        </authorList>
    </citation>
    <scope>NUCLEOTIDE SEQUENCE [LARGE SCALE GENOMIC DNA]</scope>
    <source>
        <strain evidence="10 11">CCMA-1212</strain>
    </source>
</reference>
<dbReference type="Pfam" id="PF10156">
    <property type="entry name" value="Med17"/>
    <property type="match status" value="1"/>
</dbReference>
<keyword evidence="8" id="KW-0010">Activator</keyword>
<evidence type="ECO:0000256" key="7">
    <source>
        <dbReference type="ARBA" id="ARBA00032014"/>
    </source>
</evidence>
<keyword evidence="6 8" id="KW-0539">Nucleus</keyword>
<organism evidence="10 11">
    <name type="scientific">Trichoderma ghanense</name>
    <dbReference type="NCBI Taxonomy" id="65468"/>
    <lineage>
        <taxon>Eukaryota</taxon>
        <taxon>Fungi</taxon>
        <taxon>Dikarya</taxon>
        <taxon>Ascomycota</taxon>
        <taxon>Pezizomycotina</taxon>
        <taxon>Sordariomycetes</taxon>
        <taxon>Hypocreomycetidae</taxon>
        <taxon>Hypocreales</taxon>
        <taxon>Hypocreaceae</taxon>
        <taxon>Trichoderma</taxon>
    </lineage>
</organism>
<evidence type="ECO:0000256" key="4">
    <source>
        <dbReference type="ARBA" id="ARBA00023015"/>
    </source>
</evidence>
<dbReference type="Gene3D" id="6.10.250.2620">
    <property type="match status" value="1"/>
</dbReference>
<feature type="compositionally biased region" description="Low complexity" evidence="9">
    <location>
        <begin position="603"/>
        <end position="623"/>
    </location>
</feature>
<protein>
    <recommendedName>
        <fullName evidence="3 8">Mediator of RNA polymerase II transcription subunit 17</fullName>
    </recommendedName>
    <alternativeName>
        <fullName evidence="7 8">Mediator complex subunit 17</fullName>
    </alternativeName>
</protein>
<keyword evidence="11" id="KW-1185">Reference proteome</keyword>
<keyword evidence="4 8" id="KW-0805">Transcription regulation</keyword>
<evidence type="ECO:0000256" key="6">
    <source>
        <dbReference type="ARBA" id="ARBA00023242"/>
    </source>
</evidence>
<evidence type="ECO:0000256" key="3">
    <source>
        <dbReference type="ARBA" id="ARBA00019610"/>
    </source>
</evidence>